<evidence type="ECO:0000313" key="1">
    <source>
        <dbReference type="EMBL" id="KAJ0113435.1"/>
    </source>
</evidence>
<organism evidence="1 2">
    <name type="scientific">Pistacia atlantica</name>
    <dbReference type="NCBI Taxonomy" id="434234"/>
    <lineage>
        <taxon>Eukaryota</taxon>
        <taxon>Viridiplantae</taxon>
        <taxon>Streptophyta</taxon>
        <taxon>Embryophyta</taxon>
        <taxon>Tracheophyta</taxon>
        <taxon>Spermatophyta</taxon>
        <taxon>Magnoliopsida</taxon>
        <taxon>eudicotyledons</taxon>
        <taxon>Gunneridae</taxon>
        <taxon>Pentapetalae</taxon>
        <taxon>rosids</taxon>
        <taxon>malvids</taxon>
        <taxon>Sapindales</taxon>
        <taxon>Anacardiaceae</taxon>
        <taxon>Pistacia</taxon>
    </lineage>
</organism>
<keyword evidence="2" id="KW-1185">Reference proteome</keyword>
<protein>
    <submittedName>
        <fullName evidence="1">Uncharacterized protein</fullName>
    </submittedName>
</protein>
<dbReference type="Proteomes" id="UP001164250">
    <property type="component" value="Chromosome 1"/>
</dbReference>
<dbReference type="EMBL" id="CM047897">
    <property type="protein sequence ID" value="KAJ0113435.1"/>
    <property type="molecule type" value="Genomic_DNA"/>
</dbReference>
<comment type="caution">
    <text evidence="1">The sequence shown here is derived from an EMBL/GenBank/DDBJ whole genome shotgun (WGS) entry which is preliminary data.</text>
</comment>
<accession>A0ACC1CCK3</accession>
<gene>
    <name evidence="1" type="ORF">Patl1_00556</name>
</gene>
<reference evidence="2" key="1">
    <citation type="journal article" date="2023" name="G3 (Bethesda)">
        <title>Genome assembly and association tests identify interacting loci associated with vigor, precocity, and sex in interspecific pistachio rootstocks.</title>
        <authorList>
            <person name="Palmer W."/>
            <person name="Jacygrad E."/>
            <person name="Sagayaradj S."/>
            <person name="Cavanaugh K."/>
            <person name="Han R."/>
            <person name="Bertier L."/>
            <person name="Beede B."/>
            <person name="Kafkas S."/>
            <person name="Golino D."/>
            <person name="Preece J."/>
            <person name="Michelmore R."/>
        </authorList>
    </citation>
    <scope>NUCLEOTIDE SEQUENCE [LARGE SCALE GENOMIC DNA]</scope>
</reference>
<name>A0ACC1CCK3_9ROSI</name>
<evidence type="ECO:0000313" key="2">
    <source>
        <dbReference type="Proteomes" id="UP001164250"/>
    </source>
</evidence>
<sequence length="129" mass="14748">MISSVMKSKAVFSFCRVCSEHGRYCDVAETPLEERERLIALTDSLKEVENILMFLQSVQSWQSMDRNAALTRLENSRLYLMEQVKGYHGKIDVVKELNVCFGNKTTAFSCNSKLTSVFIMGREGFQIFS</sequence>
<proteinExistence type="predicted"/>